<dbReference type="InterPro" id="IPR000210">
    <property type="entry name" value="BTB/POZ_dom"/>
</dbReference>
<proteinExistence type="predicted"/>
<gene>
    <name evidence="2" type="ORF">TWF679_005310</name>
</gene>
<comment type="caution">
    <text evidence="2">The sequence shown here is derived from an EMBL/GenBank/DDBJ whole genome shotgun (WGS) entry which is preliminary data.</text>
</comment>
<dbReference type="SUPFAM" id="SSF54695">
    <property type="entry name" value="POZ domain"/>
    <property type="match status" value="1"/>
</dbReference>
<dbReference type="AlphaFoldDB" id="A0A8H8VCG0"/>
<dbReference type="InterPro" id="IPR011333">
    <property type="entry name" value="SKP1/BTB/POZ_sf"/>
</dbReference>
<accession>A0A8H8VCG0</accession>
<reference evidence="2" key="1">
    <citation type="submission" date="2019-06" db="EMBL/GenBank/DDBJ databases">
        <authorList>
            <person name="Palmer J.M."/>
        </authorList>
    </citation>
    <scope>NUCLEOTIDE SEQUENCE</scope>
    <source>
        <strain evidence="2">TWF679</strain>
    </source>
</reference>
<sequence length="232" mass="25976">MPTGNTSKKLKRSKKLLEGEAKKRHCETIETPPPQLSLMRIFDQPGFSDLLVTVNDIENVNNSKQYHLHQAVVLTASRPLKIQFTALPLPVVEGRKKLSIDGWDIPTMDRIFRWMYGDREMKNHNLGRSQLKPLLQAAGMLGIKDFRLSILQTTAELVASEHGAHIPPTINENHWSEAEALCSMASVEDWSALRGLVRGLPSVTIRPSQAWLLKLAHESDAGILAALYSKEI</sequence>
<organism evidence="2 3">
    <name type="scientific">Orbilia oligospora</name>
    <name type="common">Nematode-trapping fungus</name>
    <name type="synonym">Arthrobotrys oligospora</name>
    <dbReference type="NCBI Taxonomy" id="2813651"/>
    <lineage>
        <taxon>Eukaryota</taxon>
        <taxon>Fungi</taxon>
        <taxon>Dikarya</taxon>
        <taxon>Ascomycota</taxon>
        <taxon>Pezizomycotina</taxon>
        <taxon>Orbiliomycetes</taxon>
        <taxon>Orbiliales</taxon>
        <taxon>Orbiliaceae</taxon>
        <taxon>Orbilia</taxon>
    </lineage>
</organism>
<feature type="domain" description="BTB" evidence="1">
    <location>
        <begin position="42"/>
        <end position="146"/>
    </location>
</feature>
<evidence type="ECO:0000313" key="2">
    <source>
        <dbReference type="EMBL" id="KAF3213494.1"/>
    </source>
</evidence>
<dbReference type="Gene3D" id="3.30.710.10">
    <property type="entry name" value="Potassium Channel Kv1.1, Chain A"/>
    <property type="match status" value="1"/>
</dbReference>
<dbReference type="OrthoDB" id="5410768at2759"/>
<name>A0A8H8VCG0_ORBOL</name>
<dbReference type="Proteomes" id="UP000614610">
    <property type="component" value="Unassembled WGS sequence"/>
</dbReference>
<dbReference type="Pfam" id="PF00651">
    <property type="entry name" value="BTB"/>
    <property type="match status" value="1"/>
</dbReference>
<dbReference type="EMBL" id="WIWT01000025">
    <property type="protein sequence ID" value="KAF3213494.1"/>
    <property type="molecule type" value="Genomic_DNA"/>
</dbReference>
<protein>
    <recommendedName>
        <fullName evidence="1">BTB domain-containing protein</fullName>
    </recommendedName>
</protein>
<evidence type="ECO:0000259" key="1">
    <source>
        <dbReference type="Pfam" id="PF00651"/>
    </source>
</evidence>
<evidence type="ECO:0000313" key="3">
    <source>
        <dbReference type="Proteomes" id="UP000614610"/>
    </source>
</evidence>